<name>A0A9X9WPZ5_9PROT</name>
<dbReference type="GO" id="GO:0016020">
    <property type="term" value="C:membrane"/>
    <property type="evidence" value="ECO:0007669"/>
    <property type="project" value="InterPro"/>
</dbReference>
<evidence type="ECO:0000313" key="3">
    <source>
        <dbReference type="EMBL" id="MBR0662405.1"/>
    </source>
</evidence>
<dbReference type="Proteomes" id="UP001138708">
    <property type="component" value="Unassembled WGS sequence"/>
</dbReference>
<evidence type="ECO:0000256" key="1">
    <source>
        <dbReference type="SAM" id="SignalP"/>
    </source>
</evidence>
<dbReference type="EMBL" id="JAAVUP010000003">
    <property type="protein sequence ID" value="NKE17789.1"/>
    <property type="molecule type" value="Genomic_DNA"/>
</dbReference>
<dbReference type="Gene3D" id="2.40.160.10">
    <property type="entry name" value="Porin"/>
    <property type="match status" value="1"/>
</dbReference>
<dbReference type="EMBL" id="JAAEDK010000099">
    <property type="protein sequence ID" value="MBR0662405.1"/>
    <property type="molecule type" value="Genomic_DNA"/>
</dbReference>
<dbReference type="SUPFAM" id="SSF56935">
    <property type="entry name" value="Porins"/>
    <property type="match status" value="1"/>
</dbReference>
<feature type="chain" id="PRO_5040845327" evidence="1">
    <location>
        <begin position="24"/>
        <end position="478"/>
    </location>
</feature>
<dbReference type="InterPro" id="IPR023614">
    <property type="entry name" value="Porin_dom_sf"/>
</dbReference>
<feature type="signal peptide" evidence="1">
    <location>
        <begin position="1"/>
        <end position="23"/>
    </location>
</feature>
<evidence type="ECO:0000313" key="4">
    <source>
        <dbReference type="EMBL" id="NKE17789.1"/>
    </source>
</evidence>
<organism evidence="3 6">
    <name type="scientific">Neoroseomonas oryzicola</name>
    <dbReference type="NCBI Taxonomy" id="535904"/>
    <lineage>
        <taxon>Bacteria</taxon>
        <taxon>Pseudomonadati</taxon>
        <taxon>Pseudomonadota</taxon>
        <taxon>Alphaproteobacteria</taxon>
        <taxon>Acetobacterales</taxon>
        <taxon>Acetobacteraceae</taxon>
        <taxon>Neoroseomonas</taxon>
    </lineage>
</organism>
<evidence type="ECO:0000313" key="5">
    <source>
        <dbReference type="Proteomes" id="UP000746741"/>
    </source>
</evidence>
<feature type="domain" description="Porin" evidence="2">
    <location>
        <begin position="47"/>
        <end position="430"/>
    </location>
</feature>
<keyword evidence="1" id="KW-0732">Signal</keyword>
<dbReference type="Pfam" id="PF13609">
    <property type="entry name" value="Porin_4"/>
    <property type="match status" value="1"/>
</dbReference>
<evidence type="ECO:0000313" key="6">
    <source>
        <dbReference type="Proteomes" id="UP001138708"/>
    </source>
</evidence>
<proteinExistence type="predicted"/>
<reference evidence="3" key="3">
    <citation type="journal article" date="2021" name="Syst. Appl. Microbiol.">
        <title>Roseomonas hellenica sp. nov., isolated from roots of wild-growing Alkanna tinctoria.</title>
        <authorList>
            <person name="Rat A."/>
            <person name="Naranjo H.D."/>
            <person name="Lebbe L."/>
            <person name="Cnockaert M."/>
            <person name="Krigas N."/>
            <person name="Grigoriadou K."/>
            <person name="Maloupa E."/>
            <person name="Willems A."/>
        </authorList>
    </citation>
    <scope>NUCLEOTIDE SEQUENCE</scope>
    <source>
        <strain evidence="3">LMG 31161</strain>
    </source>
</reference>
<dbReference type="Proteomes" id="UP000746741">
    <property type="component" value="Unassembled WGS sequence"/>
</dbReference>
<dbReference type="AlphaFoldDB" id="A0A9X9WPZ5"/>
<dbReference type="GO" id="GO:0015288">
    <property type="term" value="F:porin activity"/>
    <property type="evidence" value="ECO:0007669"/>
    <property type="project" value="InterPro"/>
</dbReference>
<comment type="caution">
    <text evidence="3">The sequence shown here is derived from an EMBL/GenBank/DDBJ whole genome shotgun (WGS) entry which is preliminary data.</text>
</comment>
<protein>
    <submittedName>
        <fullName evidence="3">Porin</fullName>
    </submittedName>
</protein>
<keyword evidence="5" id="KW-1185">Reference proteome</keyword>
<sequence>MRKILLGTTAVAGAALLAPAAFAQAPVTTAPGSLAGNNQVGTQGVTAPSPAIAAASGLAVRIGGYFDFSAAMIYDDWDQARSRIQGGAANGGAPNAQRRSRYDFRNDLELYIFVDGRAANGMTYGANFEFQMDNMGGANVAGSNGSGSGVDLDEAWGYIAFPNLGTLQFGQQDNAASQLQVRAPSAGLVGTDGDWYDFIVTAGLFSGAYIASGINDGNDATKVIYLSPQFAGFDFGLSYAQNSYEGERQDQPTSTLAQQRDRTSLENEMSAALRYRGTFGPVGVNAGLGGMWANSGALTATGAPTGNLRGQNVTAYTAGLTFSAYGFAVGGEYTFGQYNGSSVGRSALNPGLDDSYHWVVGATYTMGPLLIGANFAQGEQDNGIQSSTTGGVTTYRSLADRKHTIWGIGAVYTLAPGLALYAIYQNVNDENIPTGAPSNARYLAAPANGATAGTTLASFDGSNTRTINVGMLGIRLAF</sequence>
<gene>
    <name evidence="4" type="ORF">GWK15_12615</name>
    <name evidence="3" type="ORF">GXW75_24330</name>
</gene>
<evidence type="ECO:0000259" key="2">
    <source>
        <dbReference type="Pfam" id="PF13609"/>
    </source>
</evidence>
<dbReference type="InterPro" id="IPR033900">
    <property type="entry name" value="Gram_neg_porin_domain"/>
</dbReference>
<reference evidence="4 5" key="2">
    <citation type="submission" date="2020-02" db="EMBL/GenBank/DDBJ databases">
        <authorList>
            <person name="Sun Q."/>
            <person name="Inoue M."/>
        </authorList>
    </citation>
    <scope>NUCLEOTIDE SEQUENCE [LARGE SCALE GENOMIC DNA]</scope>
    <source>
        <strain evidence="4 5">KCTC 22478</strain>
    </source>
</reference>
<reference evidence="3" key="1">
    <citation type="submission" date="2020-01" db="EMBL/GenBank/DDBJ databases">
        <authorList>
            <person name="Rat A."/>
        </authorList>
    </citation>
    <scope>NUCLEOTIDE SEQUENCE</scope>
    <source>
        <strain evidence="3">LMG 31161</strain>
    </source>
</reference>
<dbReference type="RefSeq" id="WP_168041687.1">
    <property type="nucleotide sequence ID" value="NZ_JAAEDK010000099.1"/>
</dbReference>
<accession>A0A9X9WPZ5</accession>